<evidence type="ECO:0000313" key="2">
    <source>
        <dbReference type="EMBL" id="CAG9280597.1"/>
    </source>
</evidence>
<dbReference type="Gene3D" id="1.10.287.110">
    <property type="entry name" value="DnaJ domain"/>
    <property type="match status" value="1"/>
</dbReference>
<dbReference type="PANTHER" id="PTHR44825:SF1">
    <property type="entry name" value="DNAJ HOMOLOG SUBFAMILY C MEMBER 4"/>
    <property type="match status" value="1"/>
</dbReference>
<dbReference type="SMART" id="SM00271">
    <property type="entry name" value="DnaJ"/>
    <property type="match status" value="1"/>
</dbReference>
<dbReference type="AlphaFoldDB" id="A0A8J9SSK0"/>
<dbReference type="Pfam" id="PF00226">
    <property type="entry name" value="DnaJ"/>
    <property type="match status" value="1"/>
</dbReference>
<gene>
    <name evidence="2" type="ORF">PTTT1_LOCUS13818</name>
</gene>
<dbReference type="CDD" id="cd06257">
    <property type="entry name" value="DnaJ"/>
    <property type="match status" value="1"/>
</dbReference>
<dbReference type="PANTHER" id="PTHR44825">
    <property type="match status" value="1"/>
</dbReference>
<reference evidence="2" key="1">
    <citation type="submission" date="2022-02" db="EMBL/GenBank/DDBJ databases">
        <authorList>
            <person name="Giguere J D."/>
        </authorList>
    </citation>
    <scope>NUCLEOTIDE SEQUENCE</scope>
    <source>
        <strain evidence="2">CCAP 1055/1</strain>
    </source>
</reference>
<name>A0A8J9SSK0_PHATR</name>
<dbReference type="InterPro" id="IPR036869">
    <property type="entry name" value="J_dom_sf"/>
</dbReference>
<protein>
    <recommendedName>
        <fullName evidence="1">J domain-containing protein</fullName>
    </recommendedName>
</protein>
<dbReference type="SUPFAM" id="SSF144217">
    <property type="entry name" value="CSL zinc finger"/>
    <property type="match status" value="1"/>
</dbReference>
<dbReference type="InterPro" id="IPR036671">
    <property type="entry name" value="DPH_MB_sf"/>
</dbReference>
<evidence type="ECO:0000259" key="1">
    <source>
        <dbReference type="PROSITE" id="PS50076"/>
    </source>
</evidence>
<dbReference type="PRINTS" id="PR00625">
    <property type="entry name" value="JDOMAIN"/>
</dbReference>
<dbReference type="EMBL" id="OU594954">
    <property type="protein sequence ID" value="CAG9280597.1"/>
    <property type="molecule type" value="Genomic_DNA"/>
</dbReference>
<dbReference type="InterPro" id="IPR001623">
    <property type="entry name" value="DnaJ_domain"/>
</dbReference>
<proteinExistence type="predicted"/>
<sequence length="166" mass="18836">MPTHYEVVGVPKSASADEIKRAFHSAARKFHPDKQTGNPVVGSPFDDAQFLRLQAAWETLRDKERRHTYDATLSLQESRHMAKCSSAIPLSRNDCEMEWVYDDDVTENKVQAWVTTCRCGELLEFIPSEWNTLSLAAPLLSECPGCSLVYDWAKLRLGETSKRNCE</sequence>
<dbReference type="InterPro" id="IPR052763">
    <property type="entry name" value="DnaJ_C4"/>
</dbReference>
<feature type="domain" description="J" evidence="1">
    <location>
        <begin position="3"/>
        <end position="73"/>
    </location>
</feature>
<dbReference type="PROSITE" id="PS50076">
    <property type="entry name" value="DNAJ_2"/>
    <property type="match status" value="1"/>
</dbReference>
<dbReference type="SUPFAM" id="SSF46565">
    <property type="entry name" value="Chaperone J-domain"/>
    <property type="match status" value="1"/>
</dbReference>
<accession>A0A8J9SSK0</accession>
<dbReference type="Proteomes" id="UP000836788">
    <property type="component" value="Chromosome 13"/>
</dbReference>
<organism evidence="2">
    <name type="scientific">Phaeodactylum tricornutum</name>
    <name type="common">Diatom</name>
    <dbReference type="NCBI Taxonomy" id="2850"/>
    <lineage>
        <taxon>Eukaryota</taxon>
        <taxon>Sar</taxon>
        <taxon>Stramenopiles</taxon>
        <taxon>Ochrophyta</taxon>
        <taxon>Bacillariophyta</taxon>
        <taxon>Bacillariophyceae</taxon>
        <taxon>Bacillariophycidae</taxon>
        <taxon>Naviculales</taxon>
        <taxon>Phaeodactylaceae</taxon>
        <taxon>Phaeodactylum</taxon>
    </lineage>
</organism>